<proteinExistence type="predicted"/>
<dbReference type="PROSITE" id="PS00028">
    <property type="entry name" value="ZINC_FINGER_C2H2_1"/>
    <property type="match status" value="1"/>
</dbReference>
<evidence type="ECO:0000256" key="1">
    <source>
        <dbReference type="PROSITE-ProRule" id="PRU00042"/>
    </source>
</evidence>
<reference evidence="4 5" key="1">
    <citation type="submission" date="2024-01" db="EMBL/GenBank/DDBJ databases">
        <title>A draft genome for a cacao thread blight-causing isolate of Paramarasmius palmivorus.</title>
        <authorList>
            <person name="Baruah I.K."/>
            <person name="Bukari Y."/>
            <person name="Amoako-Attah I."/>
            <person name="Meinhardt L.W."/>
            <person name="Bailey B.A."/>
            <person name="Cohen S.P."/>
        </authorList>
    </citation>
    <scope>NUCLEOTIDE SEQUENCE [LARGE SCALE GENOMIC DNA]</scope>
    <source>
        <strain evidence="4 5">GH-12</strain>
    </source>
</reference>
<feature type="region of interest" description="Disordered" evidence="2">
    <location>
        <begin position="133"/>
        <end position="161"/>
    </location>
</feature>
<evidence type="ECO:0000313" key="5">
    <source>
        <dbReference type="Proteomes" id="UP001383192"/>
    </source>
</evidence>
<protein>
    <recommendedName>
        <fullName evidence="3">C2H2-type domain-containing protein</fullName>
    </recommendedName>
</protein>
<feature type="region of interest" description="Disordered" evidence="2">
    <location>
        <begin position="362"/>
        <end position="571"/>
    </location>
</feature>
<name>A0AAW0CRW3_9AGAR</name>
<sequence length="793" mass="86178">MDMDIFEKLPPPAISMSLTNSWSGSMSKYMNLSEEGLEEIQQYGVERQERIDSGPRPRLFGVGSGGTIMLERSSYSHVRTGTGDTDWLAVDEERQHNYYYTTPSITTSDNSDTVSLSPTSTATNYPTYSMLDDMHNSGNSVASEQSGYATQSDNASHASSRRPVIFIPDVTPDGLESAGVPKHLEENPLYSTISPYPSTSHTPFHSETHSPLLSSVYSSPVAASVATPSPLPTSPLKAEYSFMASNAPSSLHSPSPSFGEVLQDEHSPQFVNMSDVYSPAHSEHDSIPVAPQHISPFDGNSHTYHTTEPATTPLPYVSKTFPRYSPPPPHVDDGESEFGYLSPFREIEDTWEIAIGSKRSSMEAGFDDKGSLKKARTSAKPGTKRGRGRPRKPVVQAELQEDPLNGSVSSVESAQESGEEEVDGDSDVYVPSDGSNYGGSSRRRKGSGPFGRRKSTGSGNAEALRELERRVRETGAEGEVGAEKAGTGAIMGYSCDQDSSLAGGSPRQQEYRIRRRSNPRILPVPVPNLTKKSRGRKVPTTGVQGGDDGVYGSSAAGDSDEYDTAPSAGAYNLRTRRSSLQVNEPDLGIGSSTEMGVQRGRPSRAQYNRDSGDDDYLGYGLDGDMFGMSTLGAGQAQQPSLGFQLPPNIVSPTETFKRVSGGIKKSSGERRYVCTADGCGKCFVRGEHLKRHVRSLHTWEKRESPALSPPHLTGASFVVDCALHVRPKSPSLSHLPCLSETRYLLFGFIFFTLPFLSLFIPSEHVQILPRLRWPRDSTSSSSMPSSRMRQVVQ</sequence>
<dbReference type="SUPFAM" id="SSF57667">
    <property type="entry name" value="beta-beta-alpha zinc fingers"/>
    <property type="match status" value="1"/>
</dbReference>
<keyword evidence="5" id="KW-1185">Reference proteome</keyword>
<organism evidence="4 5">
    <name type="scientific">Paramarasmius palmivorus</name>
    <dbReference type="NCBI Taxonomy" id="297713"/>
    <lineage>
        <taxon>Eukaryota</taxon>
        <taxon>Fungi</taxon>
        <taxon>Dikarya</taxon>
        <taxon>Basidiomycota</taxon>
        <taxon>Agaricomycotina</taxon>
        <taxon>Agaricomycetes</taxon>
        <taxon>Agaricomycetidae</taxon>
        <taxon>Agaricales</taxon>
        <taxon>Marasmiineae</taxon>
        <taxon>Marasmiaceae</taxon>
        <taxon>Paramarasmius</taxon>
    </lineage>
</organism>
<feature type="compositionally biased region" description="Polar residues" evidence="2">
    <location>
        <begin position="136"/>
        <end position="158"/>
    </location>
</feature>
<dbReference type="InterPro" id="IPR036236">
    <property type="entry name" value="Znf_C2H2_sf"/>
</dbReference>
<feature type="compositionally biased region" description="Basic and acidic residues" evidence="2">
    <location>
        <begin position="463"/>
        <end position="475"/>
    </location>
</feature>
<dbReference type="Proteomes" id="UP001383192">
    <property type="component" value="Unassembled WGS sequence"/>
</dbReference>
<evidence type="ECO:0000259" key="3">
    <source>
        <dbReference type="PROSITE" id="PS50157"/>
    </source>
</evidence>
<feature type="region of interest" description="Disordered" evidence="2">
    <location>
        <begin position="583"/>
        <end position="612"/>
    </location>
</feature>
<feature type="compositionally biased region" description="Polar residues" evidence="2">
    <location>
        <begin position="496"/>
        <end position="508"/>
    </location>
</feature>
<feature type="compositionally biased region" description="Acidic residues" evidence="2">
    <location>
        <begin position="417"/>
        <end position="426"/>
    </location>
</feature>
<keyword evidence="1" id="KW-0862">Zinc</keyword>
<dbReference type="GO" id="GO:0008270">
    <property type="term" value="F:zinc ion binding"/>
    <property type="evidence" value="ECO:0007669"/>
    <property type="project" value="UniProtKB-KW"/>
</dbReference>
<evidence type="ECO:0000256" key="2">
    <source>
        <dbReference type="SAM" id="MobiDB-lite"/>
    </source>
</evidence>
<dbReference type="InterPro" id="IPR013087">
    <property type="entry name" value="Znf_C2H2_type"/>
</dbReference>
<accession>A0AAW0CRW3</accession>
<dbReference type="PROSITE" id="PS50157">
    <property type="entry name" value="ZINC_FINGER_C2H2_2"/>
    <property type="match status" value="1"/>
</dbReference>
<dbReference type="EMBL" id="JAYKXP010000033">
    <property type="protein sequence ID" value="KAK7041573.1"/>
    <property type="molecule type" value="Genomic_DNA"/>
</dbReference>
<gene>
    <name evidence="4" type="ORF">VNI00_009160</name>
</gene>
<comment type="caution">
    <text evidence="4">The sequence shown here is derived from an EMBL/GenBank/DDBJ whole genome shotgun (WGS) entry which is preliminary data.</text>
</comment>
<feature type="domain" description="C2H2-type" evidence="3">
    <location>
        <begin position="672"/>
        <end position="702"/>
    </location>
</feature>
<feature type="compositionally biased region" description="Basic residues" evidence="2">
    <location>
        <begin position="441"/>
        <end position="455"/>
    </location>
</feature>
<dbReference type="AlphaFoldDB" id="A0AAW0CRW3"/>
<keyword evidence="1" id="KW-0863">Zinc-finger</keyword>
<keyword evidence="1" id="KW-0479">Metal-binding</keyword>
<feature type="compositionally biased region" description="Basic residues" evidence="2">
    <location>
        <begin position="372"/>
        <end position="392"/>
    </location>
</feature>
<evidence type="ECO:0000313" key="4">
    <source>
        <dbReference type="EMBL" id="KAK7041573.1"/>
    </source>
</evidence>
<dbReference type="SMART" id="SM00355">
    <property type="entry name" value="ZnF_C2H2"/>
    <property type="match status" value="1"/>
</dbReference>
<feature type="compositionally biased region" description="Low complexity" evidence="2">
    <location>
        <begin position="477"/>
        <end position="488"/>
    </location>
</feature>
<feature type="compositionally biased region" description="Polar residues" evidence="2">
    <location>
        <begin position="406"/>
        <end position="415"/>
    </location>
</feature>
<dbReference type="Gene3D" id="3.30.160.60">
    <property type="entry name" value="Classic Zinc Finger"/>
    <property type="match status" value="1"/>
</dbReference>